<dbReference type="RefSeq" id="WP_088526922.1">
    <property type="nucleotide sequence ID" value="NZ_NGUO01000004.1"/>
</dbReference>
<evidence type="ECO:0000259" key="1">
    <source>
        <dbReference type="Pfam" id="PF09361"/>
    </source>
</evidence>
<comment type="caution">
    <text evidence="2">The sequence shown here is derived from an EMBL/GenBank/DDBJ whole genome shotgun (WGS) entry which is preliminary data.</text>
</comment>
<accession>A0A254Q9Q9</accession>
<reference evidence="2 3" key="1">
    <citation type="submission" date="2017-05" db="EMBL/GenBank/DDBJ databases">
        <title>Polynucleobacter sp. MWH-K35W1 isolated from the permanently anoxic monimolimnion of a meromictic lake.</title>
        <authorList>
            <person name="Hahn M.W."/>
        </authorList>
    </citation>
    <scope>NUCLEOTIDE SEQUENCE [LARGE SCALE GENOMIC DNA]</scope>
    <source>
        <strain evidence="2 3">MWH-K35W1</strain>
    </source>
</reference>
<proteinExistence type="predicted"/>
<dbReference type="InterPro" id="IPR018968">
    <property type="entry name" value="Phasin"/>
</dbReference>
<name>A0A254Q9Q9_9BURK</name>
<dbReference type="Proteomes" id="UP000198104">
    <property type="component" value="Unassembled WGS sequence"/>
</dbReference>
<dbReference type="AlphaFoldDB" id="A0A254Q9Q9"/>
<sequence length="187" mass="20255">MSKNPFDLSAMANQTKGVEAAKAVGQVALTSAQAIAQLNQRAAQELASRLQSKVAELMKTQDPKAVFDDVHAEVLQEAAKEVAGYQSELFQALASGNKELAKIAESMIKESQHDLIHFVNEATQNAPAGTEPYTSVFKSSFSNALQNFELIRAAMAESFVNFEKSVENMSNISDAQKTNGARTKKTK</sequence>
<protein>
    <recommendedName>
        <fullName evidence="1">Phasin domain-containing protein</fullName>
    </recommendedName>
</protein>
<dbReference type="Pfam" id="PF09361">
    <property type="entry name" value="Phasin_2"/>
    <property type="match status" value="1"/>
</dbReference>
<evidence type="ECO:0000313" key="3">
    <source>
        <dbReference type="Proteomes" id="UP000198104"/>
    </source>
</evidence>
<organism evidence="2 3">
    <name type="scientific">Polynucleobacter aenigmaticus</name>
    <dbReference type="NCBI Taxonomy" id="1743164"/>
    <lineage>
        <taxon>Bacteria</taxon>
        <taxon>Pseudomonadati</taxon>
        <taxon>Pseudomonadota</taxon>
        <taxon>Betaproteobacteria</taxon>
        <taxon>Burkholderiales</taxon>
        <taxon>Burkholderiaceae</taxon>
        <taxon>Polynucleobacter</taxon>
    </lineage>
</organism>
<dbReference type="EMBL" id="NGUO01000004">
    <property type="protein sequence ID" value="OWS72252.1"/>
    <property type="molecule type" value="Genomic_DNA"/>
</dbReference>
<gene>
    <name evidence="2" type="ORF">CBI30_03420</name>
</gene>
<feature type="domain" description="Phasin" evidence="1">
    <location>
        <begin position="12"/>
        <end position="106"/>
    </location>
</feature>
<evidence type="ECO:0000313" key="2">
    <source>
        <dbReference type="EMBL" id="OWS72252.1"/>
    </source>
</evidence>
<keyword evidence="3" id="KW-1185">Reference proteome</keyword>
<dbReference type="OrthoDB" id="9131409at2"/>